<evidence type="ECO:0000256" key="6">
    <source>
        <dbReference type="ARBA" id="ARBA00022525"/>
    </source>
</evidence>
<keyword evidence="6" id="KW-0964">Secreted</keyword>
<evidence type="ECO:0000256" key="13">
    <source>
        <dbReference type="ARBA" id="ARBA00024983"/>
    </source>
</evidence>
<comment type="similarity">
    <text evidence="4">Belongs to the glycosyl hydrolase 3 family.</text>
</comment>
<dbReference type="Pfam" id="PF14310">
    <property type="entry name" value="Fn3-like"/>
    <property type="match status" value="1"/>
</dbReference>
<evidence type="ECO:0000256" key="19">
    <source>
        <dbReference type="ARBA" id="ARBA00078013"/>
    </source>
</evidence>
<evidence type="ECO:0000313" key="24">
    <source>
        <dbReference type="EMBL" id="KAJ3570339.1"/>
    </source>
</evidence>
<dbReference type="InterPro" id="IPR001764">
    <property type="entry name" value="Glyco_hydro_3_N"/>
</dbReference>
<feature type="signal peptide" evidence="22">
    <location>
        <begin position="1"/>
        <end position="17"/>
    </location>
</feature>
<dbReference type="InterPro" id="IPR050288">
    <property type="entry name" value="Cellulose_deg_GH3"/>
</dbReference>
<evidence type="ECO:0000256" key="8">
    <source>
        <dbReference type="ARBA" id="ARBA00022801"/>
    </source>
</evidence>
<keyword evidence="7 22" id="KW-0732">Signal</keyword>
<evidence type="ECO:0000256" key="5">
    <source>
        <dbReference type="ARBA" id="ARBA00012744"/>
    </source>
</evidence>
<evidence type="ECO:0000256" key="12">
    <source>
        <dbReference type="ARBA" id="ARBA00023326"/>
    </source>
</evidence>
<evidence type="ECO:0000256" key="15">
    <source>
        <dbReference type="ARBA" id="ARBA00041276"/>
    </source>
</evidence>
<dbReference type="InterPro" id="IPR036881">
    <property type="entry name" value="Glyco_hydro_3_C_sf"/>
</dbReference>
<dbReference type="EMBL" id="JANPWZ010000945">
    <property type="protein sequence ID" value="KAJ3570339.1"/>
    <property type="molecule type" value="Genomic_DNA"/>
</dbReference>
<dbReference type="EC" id="3.2.1.21" evidence="5"/>
<dbReference type="GO" id="GO:0008422">
    <property type="term" value="F:beta-glucosidase activity"/>
    <property type="evidence" value="ECO:0007669"/>
    <property type="project" value="UniProtKB-EC"/>
</dbReference>
<evidence type="ECO:0000256" key="9">
    <source>
        <dbReference type="ARBA" id="ARBA00023180"/>
    </source>
</evidence>
<dbReference type="InterPro" id="IPR036962">
    <property type="entry name" value="Glyco_hydro_3_N_sf"/>
</dbReference>
<evidence type="ECO:0000256" key="16">
    <source>
        <dbReference type="ARBA" id="ARBA00041601"/>
    </source>
</evidence>
<evidence type="ECO:0000256" key="22">
    <source>
        <dbReference type="SAM" id="SignalP"/>
    </source>
</evidence>
<dbReference type="PRINTS" id="PR00133">
    <property type="entry name" value="GLHYDRLASE3"/>
</dbReference>
<dbReference type="Gene3D" id="3.40.50.1700">
    <property type="entry name" value="Glycoside hydrolase family 3 C-terminal domain"/>
    <property type="match status" value="1"/>
</dbReference>
<evidence type="ECO:0000256" key="18">
    <source>
        <dbReference type="ARBA" id="ARBA00070030"/>
    </source>
</evidence>
<name>A0A9W8TM30_9PEZI</name>
<keyword evidence="10" id="KW-0119">Carbohydrate metabolism</keyword>
<dbReference type="AlphaFoldDB" id="A0A9W8TM30"/>
<dbReference type="InterPro" id="IPR002772">
    <property type="entry name" value="Glyco_hydro_3_C"/>
</dbReference>
<evidence type="ECO:0000256" key="17">
    <source>
        <dbReference type="ARBA" id="ARBA00041808"/>
    </source>
</evidence>
<dbReference type="SMART" id="SM01217">
    <property type="entry name" value="Fn3_like"/>
    <property type="match status" value="1"/>
</dbReference>
<comment type="caution">
    <text evidence="24">The sequence shown here is derived from an EMBL/GenBank/DDBJ whole genome shotgun (WGS) entry which is preliminary data.</text>
</comment>
<evidence type="ECO:0000256" key="2">
    <source>
        <dbReference type="ARBA" id="ARBA00004613"/>
    </source>
</evidence>
<dbReference type="InterPro" id="IPR013783">
    <property type="entry name" value="Ig-like_fold"/>
</dbReference>
<comment type="function">
    <text evidence="13">Beta-glucosidases are one of a number of cellulolytic enzymes involved in the degradation of cellulosic biomass. Catalyzes the last step releasing glucose from the inhibitory cellobiose.</text>
</comment>
<keyword evidence="8" id="KW-0378">Hydrolase</keyword>
<dbReference type="VEuPathDB" id="FungiDB:F4678DRAFT_483904"/>
<evidence type="ECO:0000256" key="4">
    <source>
        <dbReference type="ARBA" id="ARBA00005336"/>
    </source>
</evidence>
<gene>
    <name evidence="24" type="ORF">NPX13_g5759</name>
</gene>
<feature type="domain" description="Fibronectin type III-like" evidence="23">
    <location>
        <begin position="700"/>
        <end position="772"/>
    </location>
</feature>
<evidence type="ECO:0000256" key="11">
    <source>
        <dbReference type="ARBA" id="ARBA00023295"/>
    </source>
</evidence>
<evidence type="ECO:0000256" key="21">
    <source>
        <dbReference type="ARBA" id="ARBA00083611"/>
    </source>
</evidence>
<evidence type="ECO:0000256" key="7">
    <source>
        <dbReference type="ARBA" id="ARBA00022729"/>
    </source>
</evidence>
<accession>A0A9W8TM30</accession>
<dbReference type="SUPFAM" id="SSF51445">
    <property type="entry name" value="(Trans)glycosidases"/>
    <property type="match status" value="1"/>
</dbReference>
<evidence type="ECO:0000256" key="1">
    <source>
        <dbReference type="ARBA" id="ARBA00000448"/>
    </source>
</evidence>
<reference evidence="24" key="1">
    <citation type="submission" date="2022-07" db="EMBL/GenBank/DDBJ databases">
        <title>Genome Sequence of Xylaria arbuscula.</title>
        <authorList>
            <person name="Buettner E."/>
        </authorList>
    </citation>
    <scope>NUCLEOTIDE SEQUENCE</scope>
    <source>
        <strain evidence="24">VT107</strain>
    </source>
</reference>
<sequence length="785" mass="83588">MHFLVILSAAIIPTAQASLTARASQITPLSWSESQEKASDFVSQLTLNEKIGIVSGGYLSSSLPCVGSIGSISRLNFSGICFSDGPNGVGRSDGISVFPAGITIAATWDRDLMYRRAVAIGEEFRAKGSHVALGPTMGPMGRHARGGRNWEGFGPDPYLSGAAANASVMGIQSAGVQACAKHLIANEQETQRTSTTSDDGSVVEAISSNVDDRTLHELYLWPFGDAVKAGTSTVMCSYNRLNGSYACANSDVLTEILKDELGFPGYVLSDWYATHATEESANGGLDIEMPGNVSAQAGAAYFGDALLEAVNEGSVTEQRLEDMAVRVMTPYFRLNQDLDFPTTDPASGPVFYTLQFGHNPQTALIPPFPEVEARDVRGNHADVTRELGSAGTVLLKNINGTLPLKNVTNVGIFGNDAGDPAVGSAFIDINNHPEGYEYGTFAIGGGSGSVRYTDLITPLEAIRDYVKGYGGRVQTVLDNDLLAQGGFNTVYPTPDACLLFLKAYAAEGTDRASIDLQFNATQAVESTAAVCPNTIVVIHGPGVVLMPWADNENVTAILAAHYPGDQSGNSILDVLWGAVEPSGRLPYTIPKKLSDYGTDIIESPDSDTPDGWQADFTEGQAIDYRHFDAADMAPQYEFGFGLGYTTFNVSAPLQIHINGNLSSVADKSKGTQPGGLVDLWSVVATASIEITNTGSRTGSAVTQLYVSLPQDTTPQGTPVKVLRGFSKVALDSGESRSVQFDLLRRDLSFWNPDGKEWVIPEGTFTFLAGFSSRDLRSRIKATVLP</sequence>
<protein>
    <recommendedName>
        <fullName evidence="18">Beta-glucosidase cel3A</fullName>
        <ecNumber evidence="5">3.2.1.21</ecNumber>
    </recommendedName>
    <alternativeName>
        <fullName evidence="15">Beta-D-glucoside glucohydrolase G</fullName>
    </alternativeName>
    <alternativeName>
        <fullName evidence="19">Beta-D-glucoside glucohydrolase cel3A</fullName>
    </alternativeName>
    <alternativeName>
        <fullName evidence="16">Cellobiase G</fullName>
    </alternativeName>
    <alternativeName>
        <fullName evidence="21">Cellobiase cel3A</fullName>
    </alternativeName>
    <alternativeName>
        <fullName evidence="17">Gentiobiase G</fullName>
    </alternativeName>
    <alternativeName>
        <fullName evidence="20">Gentiobiase cel3A</fullName>
    </alternativeName>
    <alternativeName>
        <fullName evidence="14">Probable beta-glucosidase G</fullName>
    </alternativeName>
</protein>
<feature type="chain" id="PRO_5040853551" description="Beta-glucosidase cel3A" evidence="22">
    <location>
        <begin position="18"/>
        <end position="785"/>
    </location>
</feature>
<dbReference type="InterPro" id="IPR026891">
    <property type="entry name" value="Fn3-like"/>
</dbReference>
<dbReference type="PANTHER" id="PTHR42715:SF12">
    <property type="entry name" value="BETA-GLUCOSIDASE G-RELATED"/>
    <property type="match status" value="1"/>
</dbReference>
<keyword evidence="9" id="KW-0325">Glycoprotein</keyword>
<dbReference type="Gene3D" id="2.60.40.10">
    <property type="entry name" value="Immunoglobulins"/>
    <property type="match status" value="1"/>
</dbReference>
<proteinExistence type="inferred from homology"/>
<evidence type="ECO:0000259" key="23">
    <source>
        <dbReference type="SMART" id="SM01217"/>
    </source>
</evidence>
<keyword evidence="11" id="KW-0326">Glycosidase</keyword>
<dbReference type="Proteomes" id="UP001148614">
    <property type="component" value="Unassembled WGS sequence"/>
</dbReference>
<evidence type="ECO:0000256" key="3">
    <source>
        <dbReference type="ARBA" id="ARBA00004987"/>
    </source>
</evidence>
<dbReference type="Pfam" id="PF00933">
    <property type="entry name" value="Glyco_hydro_3"/>
    <property type="match status" value="1"/>
</dbReference>
<comment type="catalytic activity">
    <reaction evidence="1">
        <text>Hydrolysis of terminal, non-reducing beta-D-glucosyl residues with release of beta-D-glucose.</text>
        <dbReference type="EC" id="3.2.1.21"/>
    </reaction>
</comment>
<comment type="pathway">
    <text evidence="3">Glycan metabolism; cellulose degradation.</text>
</comment>
<dbReference type="PANTHER" id="PTHR42715">
    <property type="entry name" value="BETA-GLUCOSIDASE"/>
    <property type="match status" value="1"/>
</dbReference>
<keyword evidence="25" id="KW-1185">Reference proteome</keyword>
<organism evidence="24 25">
    <name type="scientific">Xylaria arbuscula</name>
    <dbReference type="NCBI Taxonomy" id="114810"/>
    <lineage>
        <taxon>Eukaryota</taxon>
        <taxon>Fungi</taxon>
        <taxon>Dikarya</taxon>
        <taxon>Ascomycota</taxon>
        <taxon>Pezizomycotina</taxon>
        <taxon>Sordariomycetes</taxon>
        <taxon>Xylariomycetidae</taxon>
        <taxon>Xylariales</taxon>
        <taxon>Xylariaceae</taxon>
        <taxon>Xylaria</taxon>
    </lineage>
</organism>
<dbReference type="Gene3D" id="3.20.20.300">
    <property type="entry name" value="Glycoside hydrolase, family 3, N-terminal domain"/>
    <property type="match status" value="1"/>
</dbReference>
<dbReference type="FunFam" id="3.20.20.300:FF:000002">
    <property type="entry name" value="Probable beta-glucosidase"/>
    <property type="match status" value="1"/>
</dbReference>
<evidence type="ECO:0000256" key="10">
    <source>
        <dbReference type="ARBA" id="ARBA00023277"/>
    </source>
</evidence>
<comment type="subcellular location">
    <subcellularLocation>
        <location evidence="2">Secreted</location>
    </subcellularLocation>
</comment>
<evidence type="ECO:0000313" key="25">
    <source>
        <dbReference type="Proteomes" id="UP001148614"/>
    </source>
</evidence>
<evidence type="ECO:0000256" key="14">
    <source>
        <dbReference type="ARBA" id="ARBA00039579"/>
    </source>
</evidence>
<dbReference type="SUPFAM" id="SSF52279">
    <property type="entry name" value="Beta-D-glucan exohydrolase, C-terminal domain"/>
    <property type="match status" value="1"/>
</dbReference>
<dbReference type="GO" id="GO:0009251">
    <property type="term" value="P:glucan catabolic process"/>
    <property type="evidence" value="ECO:0007669"/>
    <property type="project" value="TreeGrafter"/>
</dbReference>
<evidence type="ECO:0000256" key="20">
    <source>
        <dbReference type="ARBA" id="ARBA00083231"/>
    </source>
</evidence>
<dbReference type="Pfam" id="PF01915">
    <property type="entry name" value="Glyco_hydro_3_C"/>
    <property type="match status" value="1"/>
</dbReference>
<dbReference type="GO" id="GO:0005576">
    <property type="term" value="C:extracellular region"/>
    <property type="evidence" value="ECO:0007669"/>
    <property type="project" value="UniProtKB-SubCell"/>
</dbReference>
<dbReference type="InterPro" id="IPR017853">
    <property type="entry name" value="GH"/>
</dbReference>
<keyword evidence="12" id="KW-0624">Polysaccharide degradation</keyword>